<protein>
    <recommendedName>
        <fullName evidence="1">SiaC family regulatory phosphoprotein domain-containing protein</fullName>
    </recommendedName>
</protein>
<keyword evidence="3" id="KW-1185">Reference proteome</keyword>
<dbReference type="STRING" id="1867952.MTBPR1_10570"/>
<sequence length="125" mass="14537">MENIKLAGTENYPAVDFKFSENTFKLSGESFMEDVTCFYGELIGKLEEHLAEQKSSEIVFIFDLEYFNSSSSRVIFNLFELLDQTTTNDNKVIIEWHFDDEDLGEEGEMLAEDIKHAEFKLIEKE</sequence>
<dbReference type="InterPro" id="IPR018530">
    <property type="entry name" value="SiaC"/>
</dbReference>
<dbReference type="Pfam" id="PF09345">
    <property type="entry name" value="SiaC"/>
    <property type="match status" value="1"/>
</dbReference>
<evidence type="ECO:0000313" key="2">
    <source>
        <dbReference type="EMBL" id="SCA55323.1"/>
    </source>
</evidence>
<reference evidence="2 3" key="1">
    <citation type="submission" date="2016-07" db="EMBL/GenBank/DDBJ databases">
        <authorList>
            <person name="Lefevre C.T."/>
        </authorList>
    </citation>
    <scope>NUCLEOTIDE SEQUENCE [LARGE SCALE GENOMIC DNA]</scope>
    <source>
        <strain evidence="2">PR1</strain>
    </source>
</reference>
<feature type="domain" description="SiaC family regulatory phosphoprotein" evidence="1">
    <location>
        <begin position="7"/>
        <end position="123"/>
    </location>
</feature>
<dbReference type="EMBL" id="FLYE01000001">
    <property type="protein sequence ID" value="SCA55323.1"/>
    <property type="molecule type" value="Genomic_DNA"/>
</dbReference>
<dbReference type="AlphaFoldDB" id="A0A1C3RDF2"/>
<name>A0A1C3RDF2_9PROT</name>
<evidence type="ECO:0000313" key="3">
    <source>
        <dbReference type="Proteomes" id="UP000231658"/>
    </source>
</evidence>
<dbReference type="RefSeq" id="WP_069186007.1">
    <property type="nucleotide sequence ID" value="NZ_FLYE01000001.1"/>
</dbReference>
<gene>
    <name evidence="2" type="ORF">MTBPR1_10570</name>
</gene>
<dbReference type="Proteomes" id="UP000231658">
    <property type="component" value="Unassembled WGS sequence"/>
</dbReference>
<evidence type="ECO:0000259" key="1">
    <source>
        <dbReference type="Pfam" id="PF09345"/>
    </source>
</evidence>
<organism evidence="2 3">
    <name type="scientific">Candidatus Terasakiella magnetica</name>
    <dbReference type="NCBI Taxonomy" id="1867952"/>
    <lineage>
        <taxon>Bacteria</taxon>
        <taxon>Pseudomonadati</taxon>
        <taxon>Pseudomonadota</taxon>
        <taxon>Alphaproteobacteria</taxon>
        <taxon>Rhodospirillales</taxon>
        <taxon>Terasakiellaceae</taxon>
        <taxon>Terasakiella</taxon>
    </lineage>
</organism>
<dbReference type="OrthoDB" id="5297629at2"/>
<accession>A0A1C3RDF2</accession>
<proteinExistence type="predicted"/>